<reference evidence="1" key="1">
    <citation type="submission" date="2024-06" db="EMBL/GenBank/DDBJ databases">
        <title>Genome sequence of Vogesella sp. MAHUQ-64.</title>
        <authorList>
            <person name="Huq M.A."/>
        </authorList>
    </citation>
    <scope>NUCLEOTIDE SEQUENCE</scope>
    <source>
        <strain evidence="1">MAHUQ-64</strain>
    </source>
</reference>
<dbReference type="PANTHER" id="PTHR10151:SF120">
    <property type="entry name" value="BIS(5'-ADENOSYL)-TRIPHOSPHATASE"/>
    <property type="match status" value="1"/>
</dbReference>
<evidence type="ECO:0000313" key="2">
    <source>
        <dbReference type="Proteomes" id="UP001433638"/>
    </source>
</evidence>
<name>A0ABV1M3E7_9NEIS</name>
<sequence length="391" mass="42635">MHTPAQLPADLVAPDYQHSLANLAARLHGTPGLAPLQHPLLDDLEQVETIILLLIDGMGEAQLAALAPDGWLARQPHCSLRSVFPSTTTAAITTLLTGVAPSQHGLLAWHIWAPEAGCIATPLPLREHWREDGEPLPDDILAATLYRQPSALTAGARRPYVLQPAYIADSRYSQHHGGVAEALPWHGYDALFSQLAALAQQPGRKFVYAYIPDLDSLMHHKGTQHARARQLLQRLDGHCAALIEQLPGNTRLLITADHGQLDIPPEKLLFLNDYPELASMLARPLSGEPRVAFCQVRPECRDSFPAAVTAALGHSLWVLKAADVLAAEWFGPPPYHPQLVARLGDFVLLMKDDWGLLQMVDDKERPRLIGNHGGMSAAEMQIPLIVCGGMA</sequence>
<dbReference type="RefSeq" id="WP_349586411.1">
    <property type="nucleotide sequence ID" value="NZ_JBEFLD010000004.1"/>
</dbReference>
<dbReference type="InterPro" id="IPR017850">
    <property type="entry name" value="Alkaline_phosphatase_core_sf"/>
</dbReference>
<keyword evidence="2" id="KW-1185">Reference proteome</keyword>
<dbReference type="SUPFAM" id="SSF53649">
    <property type="entry name" value="Alkaline phosphatase-like"/>
    <property type="match status" value="1"/>
</dbReference>
<dbReference type="Gene3D" id="3.40.720.10">
    <property type="entry name" value="Alkaline Phosphatase, subunit A"/>
    <property type="match status" value="1"/>
</dbReference>
<dbReference type="Proteomes" id="UP001433638">
    <property type="component" value="Unassembled WGS sequence"/>
</dbReference>
<protein>
    <submittedName>
        <fullName evidence="1">Alkaline phosphatase family protein</fullName>
    </submittedName>
</protein>
<evidence type="ECO:0000313" key="1">
    <source>
        <dbReference type="EMBL" id="MEQ6290673.1"/>
    </source>
</evidence>
<dbReference type="Pfam" id="PF01663">
    <property type="entry name" value="Phosphodiest"/>
    <property type="match status" value="1"/>
</dbReference>
<proteinExistence type="predicted"/>
<dbReference type="InterPro" id="IPR002591">
    <property type="entry name" value="Phosphodiest/P_Trfase"/>
</dbReference>
<comment type="caution">
    <text evidence="1">The sequence shown here is derived from an EMBL/GenBank/DDBJ whole genome shotgun (WGS) entry which is preliminary data.</text>
</comment>
<accession>A0ABV1M3E7</accession>
<dbReference type="EMBL" id="JBEFLD010000004">
    <property type="protein sequence ID" value="MEQ6290673.1"/>
    <property type="molecule type" value="Genomic_DNA"/>
</dbReference>
<organism evidence="1 2">
    <name type="scientific">Vogesella oryzagri</name>
    <dbReference type="NCBI Taxonomy" id="3160864"/>
    <lineage>
        <taxon>Bacteria</taxon>
        <taxon>Pseudomonadati</taxon>
        <taxon>Pseudomonadota</taxon>
        <taxon>Betaproteobacteria</taxon>
        <taxon>Neisseriales</taxon>
        <taxon>Chromobacteriaceae</taxon>
        <taxon>Vogesella</taxon>
    </lineage>
</organism>
<dbReference type="PANTHER" id="PTHR10151">
    <property type="entry name" value="ECTONUCLEOTIDE PYROPHOSPHATASE/PHOSPHODIESTERASE"/>
    <property type="match status" value="1"/>
</dbReference>
<gene>
    <name evidence="1" type="ORF">ABNW52_08595</name>
</gene>